<dbReference type="EMBL" id="CAJVPQ010024177">
    <property type="protein sequence ID" value="CAG8764280.1"/>
    <property type="molecule type" value="Genomic_DNA"/>
</dbReference>
<gene>
    <name evidence="1" type="ORF">FCALED_LOCUS17128</name>
</gene>
<organism evidence="1 2">
    <name type="scientific">Funneliformis caledonium</name>
    <dbReference type="NCBI Taxonomy" id="1117310"/>
    <lineage>
        <taxon>Eukaryota</taxon>
        <taxon>Fungi</taxon>
        <taxon>Fungi incertae sedis</taxon>
        <taxon>Mucoromycota</taxon>
        <taxon>Glomeromycotina</taxon>
        <taxon>Glomeromycetes</taxon>
        <taxon>Glomerales</taxon>
        <taxon>Glomeraceae</taxon>
        <taxon>Funneliformis</taxon>
    </lineage>
</organism>
<reference evidence="1" key="1">
    <citation type="submission" date="2021-06" db="EMBL/GenBank/DDBJ databases">
        <authorList>
            <person name="Kallberg Y."/>
            <person name="Tangrot J."/>
            <person name="Rosling A."/>
        </authorList>
    </citation>
    <scope>NUCLEOTIDE SEQUENCE</scope>
    <source>
        <strain evidence="1">UK204</strain>
    </source>
</reference>
<comment type="caution">
    <text evidence="1">The sequence shown here is derived from an EMBL/GenBank/DDBJ whole genome shotgun (WGS) entry which is preliminary data.</text>
</comment>
<evidence type="ECO:0000313" key="2">
    <source>
        <dbReference type="Proteomes" id="UP000789570"/>
    </source>
</evidence>
<dbReference type="Proteomes" id="UP000789570">
    <property type="component" value="Unassembled WGS sequence"/>
</dbReference>
<proteinExistence type="predicted"/>
<sequence>DFIEMNEIELDDNSNVVIEQILSKSEEESDEFDIDEDIYFSEDEAEKEGRTINFDVSESVYSDKYPDISTANINQSFM</sequence>
<feature type="non-terminal residue" evidence="1">
    <location>
        <position position="78"/>
    </location>
</feature>
<keyword evidence="2" id="KW-1185">Reference proteome</keyword>
<dbReference type="AlphaFoldDB" id="A0A9N9J562"/>
<name>A0A9N9J562_9GLOM</name>
<evidence type="ECO:0000313" key="1">
    <source>
        <dbReference type="EMBL" id="CAG8764280.1"/>
    </source>
</evidence>
<accession>A0A9N9J562</accession>
<protein>
    <submittedName>
        <fullName evidence="1">3679_t:CDS:1</fullName>
    </submittedName>
</protein>